<gene>
    <name evidence="10" type="ORF">TWF696_002892</name>
</gene>
<evidence type="ECO:0000313" key="10">
    <source>
        <dbReference type="EMBL" id="KAK6332871.1"/>
    </source>
</evidence>
<keyword evidence="6" id="KW-0812">Transmembrane</keyword>
<feature type="domain" description="Plastocyanin-like" evidence="8">
    <location>
        <begin position="542"/>
        <end position="662"/>
    </location>
</feature>
<comment type="similarity">
    <text evidence="1">Belongs to the multicopper oxidase family.</text>
</comment>
<dbReference type="CDD" id="cd13886">
    <property type="entry name" value="CuRO_2_MCO_like_1"/>
    <property type="match status" value="1"/>
</dbReference>
<name>A0AAV9U3J5_9PEZI</name>
<feature type="domain" description="Plastocyanin-like" evidence="9">
    <location>
        <begin position="151"/>
        <end position="265"/>
    </location>
</feature>
<dbReference type="PANTHER" id="PTHR11709:SF414">
    <property type="entry name" value="ADR239WP"/>
    <property type="match status" value="1"/>
</dbReference>
<dbReference type="InterPro" id="IPR008972">
    <property type="entry name" value="Cupredoxin"/>
</dbReference>
<comment type="caution">
    <text evidence="10">The sequence shown here is derived from an EMBL/GenBank/DDBJ whole genome shotgun (WGS) entry which is preliminary data.</text>
</comment>
<dbReference type="CDD" id="cd13910">
    <property type="entry name" value="CuRO_3_MCO_like_4"/>
    <property type="match status" value="1"/>
</dbReference>
<dbReference type="PANTHER" id="PTHR11709">
    <property type="entry name" value="MULTI-COPPER OXIDASE"/>
    <property type="match status" value="1"/>
</dbReference>
<dbReference type="SUPFAM" id="SSF49503">
    <property type="entry name" value="Cupredoxins"/>
    <property type="match status" value="3"/>
</dbReference>
<dbReference type="Pfam" id="PF07731">
    <property type="entry name" value="Cu-oxidase_2"/>
    <property type="match status" value="1"/>
</dbReference>
<organism evidence="10 11">
    <name type="scientific">Orbilia brochopaga</name>
    <dbReference type="NCBI Taxonomy" id="3140254"/>
    <lineage>
        <taxon>Eukaryota</taxon>
        <taxon>Fungi</taxon>
        <taxon>Dikarya</taxon>
        <taxon>Ascomycota</taxon>
        <taxon>Pezizomycotina</taxon>
        <taxon>Orbiliomycetes</taxon>
        <taxon>Orbiliales</taxon>
        <taxon>Orbiliaceae</taxon>
        <taxon>Orbilia</taxon>
    </lineage>
</organism>
<keyword evidence="3" id="KW-0560">Oxidoreductase</keyword>
<dbReference type="GO" id="GO:0005507">
    <property type="term" value="F:copper ion binding"/>
    <property type="evidence" value="ECO:0007669"/>
    <property type="project" value="InterPro"/>
</dbReference>
<dbReference type="Proteomes" id="UP001375240">
    <property type="component" value="Unassembled WGS sequence"/>
</dbReference>
<dbReference type="Gene3D" id="2.60.40.420">
    <property type="entry name" value="Cupredoxins - blue copper proteins"/>
    <property type="match status" value="3"/>
</dbReference>
<keyword evidence="2" id="KW-0479">Metal-binding</keyword>
<evidence type="ECO:0008006" key="12">
    <source>
        <dbReference type="Google" id="ProtNLM"/>
    </source>
</evidence>
<dbReference type="Pfam" id="PF07732">
    <property type="entry name" value="Cu-oxidase_3"/>
    <property type="match status" value="1"/>
</dbReference>
<dbReference type="InterPro" id="IPR033138">
    <property type="entry name" value="Cu_oxidase_CS"/>
</dbReference>
<feature type="compositionally biased region" description="Acidic residues" evidence="5">
    <location>
        <begin position="24"/>
        <end position="33"/>
    </location>
</feature>
<keyword evidence="11" id="KW-1185">Reference proteome</keyword>
<evidence type="ECO:0000259" key="8">
    <source>
        <dbReference type="Pfam" id="PF07731"/>
    </source>
</evidence>
<evidence type="ECO:0000259" key="7">
    <source>
        <dbReference type="Pfam" id="PF00394"/>
    </source>
</evidence>
<dbReference type="EMBL" id="JAVHNQ010000014">
    <property type="protein sequence ID" value="KAK6332871.1"/>
    <property type="molecule type" value="Genomic_DNA"/>
</dbReference>
<evidence type="ECO:0000256" key="5">
    <source>
        <dbReference type="SAM" id="MobiDB-lite"/>
    </source>
</evidence>
<evidence type="ECO:0000256" key="1">
    <source>
        <dbReference type="ARBA" id="ARBA00010609"/>
    </source>
</evidence>
<evidence type="ECO:0000256" key="4">
    <source>
        <dbReference type="ARBA" id="ARBA00023008"/>
    </source>
</evidence>
<reference evidence="10 11" key="1">
    <citation type="submission" date="2019-10" db="EMBL/GenBank/DDBJ databases">
        <authorList>
            <person name="Palmer J.M."/>
        </authorList>
    </citation>
    <scope>NUCLEOTIDE SEQUENCE [LARGE SCALE GENOMIC DNA]</scope>
    <source>
        <strain evidence="10 11">TWF696</strain>
    </source>
</reference>
<dbReference type="GO" id="GO:0016491">
    <property type="term" value="F:oxidoreductase activity"/>
    <property type="evidence" value="ECO:0007669"/>
    <property type="project" value="UniProtKB-KW"/>
</dbReference>
<proteinExistence type="inferred from homology"/>
<sequence>MGDTRSIKMEDLTPKKATSTGRVDEEEDIEDEGASFIDSSGRRDAEHREKRKALLRAILLLLASAIATITVGAMLTKFEGAFRYTHQKWRLFQGYQPYWNYNVSRKAGNRFEGVKLDWSRRFQQDPAAYILRRPNWENRRLPKIKHYTWTITDTIANPDGVMRQMFLINGKFPGPKIECLEGDTITVEIENQSSSATSFHWHGIKQNGTAGDDGVPGMTQCPLPPGGKMTYQFEVAQYGTYWYHAHFQAQYTDGLFGPLIVHSPREPMSNKYDTDQVVMVQDYYHDLSTNKMFKYLAPDNENAEPIPDGALINGRNIIDCDDVDTTYVCKSDGVRRANINIPPEKTHRLRFINVGAMAEFEIGIDGHPMEVIEADGTPIVPTPYHKLHINVAQRYSVIVHSNSTDADRFWLRARMINHCFSDPEAIVETEVKAIVEYTDPPRWKHKQLPGESQDDRPTVLPASHPWNESISVICKDEEGALVPSVPITAPEPDVMFYLRSNFEIGNYSLSRGYFNQSTWKTDLRNPLIYQLRNLANESDGYHGTQEGVMSDKLNGTNGMIIKINEEKVVDLLIDNFDDGNHPMHLHGHKVWVMAQGNGYFNMSDYASLPREGRLIRDTVTIEGYGFVLLRFVVDHPGLWAFHCHNVWHAEAGLMMAFYTLPEETLDMWMDPKTPEFCTWPNATAGWFDERQVVPAEWRHDNGEE</sequence>
<evidence type="ECO:0000256" key="6">
    <source>
        <dbReference type="SAM" id="Phobius"/>
    </source>
</evidence>
<evidence type="ECO:0000259" key="9">
    <source>
        <dbReference type="Pfam" id="PF07732"/>
    </source>
</evidence>
<dbReference type="PROSITE" id="PS00079">
    <property type="entry name" value="MULTICOPPER_OXIDASE1"/>
    <property type="match status" value="1"/>
</dbReference>
<dbReference type="InterPro" id="IPR002355">
    <property type="entry name" value="Cu_oxidase_Cu_BS"/>
</dbReference>
<accession>A0AAV9U3J5</accession>
<evidence type="ECO:0000256" key="2">
    <source>
        <dbReference type="ARBA" id="ARBA00022723"/>
    </source>
</evidence>
<protein>
    <recommendedName>
        <fullName evidence="12">Multicopper oxidase</fullName>
    </recommendedName>
</protein>
<evidence type="ECO:0000313" key="11">
    <source>
        <dbReference type="Proteomes" id="UP001375240"/>
    </source>
</evidence>
<keyword evidence="4" id="KW-0186">Copper</keyword>
<keyword evidence="6" id="KW-1133">Transmembrane helix</keyword>
<dbReference type="PROSITE" id="PS00080">
    <property type="entry name" value="MULTICOPPER_OXIDASE2"/>
    <property type="match status" value="1"/>
</dbReference>
<feature type="domain" description="Plastocyanin-like" evidence="7">
    <location>
        <begin position="276"/>
        <end position="418"/>
    </location>
</feature>
<feature type="transmembrane region" description="Helical" evidence="6">
    <location>
        <begin position="53"/>
        <end position="75"/>
    </location>
</feature>
<dbReference type="InterPro" id="IPR011707">
    <property type="entry name" value="Cu-oxidase-like_N"/>
</dbReference>
<dbReference type="Pfam" id="PF00394">
    <property type="entry name" value="Cu-oxidase"/>
    <property type="match status" value="1"/>
</dbReference>
<feature type="compositionally biased region" description="Basic and acidic residues" evidence="5">
    <location>
        <begin position="1"/>
        <end position="14"/>
    </location>
</feature>
<dbReference type="InterPro" id="IPR045087">
    <property type="entry name" value="Cu-oxidase_fam"/>
</dbReference>
<keyword evidence="6" id="KW-0472">Membrane</keyword>
<dbReference type="InterPro" id="IPR001117">
    <property type="entry name" value="Cu-oxidase_2nd"/>
</dbReference>
<evidence type="ECO:0000256" key="3">
    <source>
        <dbReference type="ARBA" id="ARBA00023002"/>
    </source>
</evidence>
<dbReference type="AlphaFoldDB" id="A0AAV9U3J5"/>
<dbReference type="InterPro" id="IPR011706">
    <property type="entry name" value="Cu-oxidase_C"/>
</dbReference>
<feature type="region of interest" description="Disordered" evidence="5">
    <location>
        <begin position="1"/>
        <end position="43"/>
    </location>
</feature>